<dbReference type="AlphaFoldDB" id="A0A226WPJ2"/>
<proteinExistence type="predicted"/>
<accession>A0A226WPJ2</accession>
<evidence type="ECO:0000313" key="1">
    <source>
        <dbReference type="EMBL" id="OXC73106.1"/>
    </source>
</evidence>
<reference evidence="2" key="1">
    <citation type="submission" date="2017-01" db="EMBL/GenBank/DDBJ databases">
        <title>Genome Analysis of Deinococcus marmoris KOPRI26562.</title>
        <authorList>
            <person name="Kim J.H."/>
            <person name="Oh H.-M."/>
        </authorList>
    </citation>
    <scope>NUCLEOTIDE SEQUENCE [LARGE SCALE GENOMIC DNA]</scope>
    <source>
        <strain evidence="2">PAMC 26633</strain>
    </source>
</reference>
<name>A0A226WPJ2_CABSO</name>
<gene>
    <name evidence="1" type="ORF">BSU04_37835</name>
</gene>
<evidence type="ECO:0000313" key="2">
    <source>
        <dbReference type="Proteomes" id="UP000214720"/>
    </source>
</evidence>
<protein>
    <submittedName>
        <fullName evidence="1">Uncharacterized protein</fullName>
    </submittedName>
</protein>
<sequence>MKRTGAPLIRRLKHLHQLDLGHAVLGEKKCGVPGGLKCAFLVYHRYQYP</sequence>
<dbReference type="EMBL" id="MTHB01000256">
    <property type="protein sequence ID" value="OXC73106.1"/>
    <property type="molecule type" value="Genomic_DNA"/>
</dbReference>
<organism evidence="1 2">
    <name type="scientific">Caballeronia sordidicola</name>
    <name type="common">Burkholderia sordidicola</name>
    <dbReference type="NCBI Taxonomy" id="196367"/>
    <lineage>
        <taxon>Bacteria</taxon>
        <taxon>Pseudomonadati</taxon>
        <taxon>Pseudomonadota</taxon>
        <taxon>Betaproteobacteria</taxon>
        <taxon>Burkholderiales</taxon>
        <taxon>Burkholderiaceae</taxon>
        <taxon>Caballeronia</taxon>
    </lineage>
</organism>
<comment type="caution">
    <text evidence="1">The sequence shown here is derived from an EMBL/GenBank/DDBJ whole genome shotgun (WGS) entry which is preliminary data.</text>
</comment>
<dbReference type="Proteomes" id="UP000214720">
    <property type="component" value="Unassembled WGS sequence"/>
</dbReference>